<evidence type="ECO:0008006" key="3">
    <source>
        <dbReference type="Google" id="ProtNLM"/>
    </source>
</evidence>
<feature type="signal peptide" evidence="1">
    <location>
        <begin position="1"/>
        <end position="23"/>
    </location>
</feature>
<dbReference type="RefSeq" id="WP_002683121.1">
    <property type="nucleotide sequence ID" value="NZ_CM001795.1"/>
</dbReference>
<dbReference type="Proteomes" id="UP000011705">
    <property type="component" value="Chromosome"/>
</dbReference>
<name>A0A0E2E8V3_TREDN</name>
<comment type="caution">
    <text evidence="2">The sequence shown here is derived from an EMBL/GenBank/DDBJ whole genome shotgun (WGS) entry which is preliminary data.</text>
</comment>
<gene>
    <name evidence="2" type="ORF">HMPREF9726_00467</name>
</gene>
<proteinExistence type="predicted"/>
<evidence type="ECO:0000313" key="2">
    <source>
        <dbReference type="EMBL" id="EMB36275.1"/>
    </source>
</evidence>
<dbReference type="EMBL" id="AGDV01000001">
    <property type="protein sequence ID" value="EMB36275.1"/>
    <property type="molecule type" value="Genomic_DNA"/>
</dbReference>
<accession>A0A0E2E8V3</accession>
<dbReference type="HOGENOM" id="CLU_1061474_0_0_12"/>
<dbReference type="PATRIC" id="fig|999432.5.peg.483"/>
<reference evidence="2" key="1">
    <citation type="submission" date="2012-01" db="EMBL/GenBank/DDBJ databases">
        <title>The Genome Sequence of Treponema denticola H-22.</title>
        <authorList>
            <consortium name="The Broad Institute Genome Sequencing Platform"/>
            <person name="Earl A."/>
            <person name="Ward D."/>
            <person name="Feldgarden M."/>
            <person name="Gevers D."/>
            <person name="Blanton J.M."/>
            <person name="Fenno C.J."/>
            <person name="Baranova O.V."/>
            <person name="Mathney J."/>
            <person name="Dewhirst F.E."/>
            <person name="Izard J."/>
            <person name="Young S.K."/>
            <person name="Zeng Q."/>
            <person name="Gargeya S."/>
            <person name="Fitzgerald M."/>
            <person name="Haas B."/>
            <person name="Abouelleil A."/>
            <person name="Alvarado L."/>
            <person name="Arachchi H.M."/>
            <person name="Berlin A."/>
            <person name="Chapman S.B."/>
            <person name="Gearin G."/>
            <person name="Goldberg J."/>
            <person name="Griggs A."/>
            <person name="Gujja S."/>
            <person name="Hansen M."/>
            <person name="Heiman D."/>
            <person name="Howarth C."/>
            <person name="Larimer J."/>
            <person name="Lui A."/>
            <person name="MacDonald P.J.P."/>
            <person name="McCowen C."/>
            <person name="Montmayeur A."/>
            <person name="Murphy C."/>
            <person name="Neiman D."/>
            <person name="Pearson M."/>
            <person name="Priest M."/>
            <person name="Roberts A."/>
            <person name="Saif S."/>
            <person name="Shea T."/>
            <person name="Sisk P."/>
            <person name="Stolte C."/>
            <person name="Sykes S."/>
            <person name="Wortman J."/>
            <person name="Nusbaum C."/>
            <person name="Birren B."/>
        </authorList>
    </citation>
    <scope>NUCLEOTIDE SEQUENCE [LARGE SCALE GENOMIC DNA]</scope>
    <source>
        <strain evidence="2">H-22</strain>
    </source>
</reference>
<evidence type="ECO:0000256" key="1">
    <source>
        <dbReference type="SAM" id="SignalP"/>
    </source>
</evidence>
<keyword evidence="1" id="KW-0732">Signal</keyword>
<organism evidence="2">
    <name type="scientific">Treponema denticola H-22</name>
    <dbReference type="NCBI Taxonomy" id="999432"/>
    <lineage>
        <taxon>Bacteria</taxon>
        <taxon>Pseudomonadati</taxon>
        <taxon>Spirochaetota</taxon>
        <taxon>Spirochaetia</taxon>
        <taxon>Spirochaetales</taxon>
        <taxon>Treponemataceae</taxon>
        <taxon>Treponema</taxon>
    </lineage>
</organism>
<dbReference type="AlphaFoldDB" id="A0A0E2E8V3"/>
<feature type="chain" id="PRO_5002393711" description="Lipoprotein" evidence="1">
    <location>
        <begin position="24"/>
        <end position="263"/>
    </location>
</feature>
<protein>
    <recommendedName>
        <fullName evidence="3">Lipoprotein</fullName>
    </recommendedName>
</protein>
<sequence>MKKLSFTVAAAAVVVGMVLLCTACQFDGQKIVDQFLLGSYGTYEWVGDDLTIKSNEENFQKHFAGLGKNSVTLKKETVGTVDYLTSPEYNLDAKNMGGDVWQGIFYLKGMGFRTIKITLKSGSRCEIQPGLSVEEGIKFPEDLTVKGTCTQASGSAAITSKTGMPTYSNIFFNSIKHGSYETTWGTKTVRTFISKGPSTVDVEGDKKIVTDTWKGSSDLFKKGTDANVYYKRIYTYDKATNAFISGEFEICIPKNTVLPANLE</sequence>